<protein>
    <submittedName>
        <fullName evidence="2">Uncharacterized protein</fullName>
    </submittedName>
</protein>
<reference evidence="2 3" key="1">
    <citation type="journal article" date="2018" name="New Phytol.">
        <title>Phylogenomics of Endogonaceae and evolution of mycorrhizas within Mucoromycota.</title>
        <authorList>
            <person name="Chang Y."/>
            <person name="Desiro A."/>
            <person name="Na H."/>
            <person name="Sandor L."/>
            <person name="Lipzen A."/>
            <person name="Clum A."/>
            <person name="Barry K."/>
            <person name="Grigoriev I.V."/>
            <person name="Martin F.M."/>
            <person name="Stajich J.E."/>
            <person name="Smith M.E."/>
            <person name="Bonito G."/>
            <person name="Spatafora J.W."/>
        </authorList>
    </citation>
    <scope>NUCLEOTIDE SEQUENCE [LARGE SCALE GENOMIC DNA]</scope>
    <source>
        <strain evidence="2 3">AD002</strain>
    </source>
</reference>
<sequence length="254" mass="26664">MSELGVGELVQPAGSDDGEVTPDVVGGAEVELLHDARGGLKPGVWVLSSDTDGDDMALGCGLALGLGGLRDDEVEVDLVGTSGLHAIEDADVADAMQRDAHGNLELSGGKVDAGDHLRCRMLNLETGVELKEVEVVLRVRIEVLDRAGGDVAHELGKPDRRLLHRLESILLGNRDGRLLNDLLVATLDGAVAPEERNGVAVLIGKELNLEMACVAGELHDEDGRAGNLAQDLGKRLFEKLVGLDLTDTLAATAL</sequence>
<dbReference type="AlphaFoldDB" id="A0A433Q8K8"/>
<gene>
    <name evidence="2" type="ORF">BC938DRAFT_471230</name>
</gene>
<organism evidence="2 3">
    <name type="scientific">Jimgerdemannia flammicorona</name>
    <dbReference type="NCBI Taxonomy" id="994334"/>
    <lineage>
        <taxon>Eukaryota</taxon>
        <taxon>Fungi</taxon>
        <taxon>Fungi incertae sedis</taxon>
        <taxon>Mucoromycota</taxon>
        <taxon>Mucoromycotina</taxon>
        <taxon>Endogonomycetes</taxon>
        <taxon>Endogonales</taxon>
        <taxon>Endogonaceae</taxon>
        <taxon>Jimgerdemannia</taxon>
    </lineage>
</organism>
<name>A0A433Q8K8_9FUNG</name>
<feature type="region of interest" description="Disordered" evidence="1">
    <location>
        <begin position="1"/>
        <end position="21"/>
    </location>
</feature>
<comment type="caution">
    <text evidence="2">The sequence shown here is derived from an EMBL/GenBank/DDBJ whole genome shotgun (WGS) entry which is preliminary data.</text>
</comment>
<dbReference type="AntiFam" id="ANF00133">
    <property type="entry name" value="Shadow ORF (opposite mccA)"/>
</dbReference>
<keyword evidence="3" id="KW-1185">Reference proteome</keyword>
<dbReference type="EMBL" id="RBNJ01011241">
    <property type="protein sequence ID" value="RUS26106.1"/>
    <property type="molecule type" value="Genomic_DNA"/>
</dbReference>
<evidence type="ECO:0000313" key="2">
    <source>
        <dbReference type="EMBL" id="RUS26106.1"/>
    </source>
</evidence>
<evidence type="ECO:0000313" key="3">
    <source>
        <dbReference type="Proteomes" id="UP000274822"/>
    </source>
</evidence>
<proteinExistence type="predicted"/>
<dbReference type="Proteomes" id="UP000274822">
    <property type="component" value="Unassembled WGS sequence"/>
</dbReference>
<accession>A0A433Q8K8</accession>
<evidence type="ECO:0000256" key="1">
    <source>
        <dbReference type="SAM" id="MobiDB-lite"/>
    </source>
</evidence>